<evidence type="ECO:0000256" key="1">
    <source>
        <dbReference type="SAM" id="Phobius"/>
    </source>
</evidence>
<name>A0A1B1U6E0_9HELI</name>
<feature type="transmembrane region" description="Helical" evidence="1">
    <location>
        <begin position="127"/>
        <end position="149"/>
    </location>
</feature>
<reference evidence="3" key="1">
    <citation type="submission" date="2016-07" db="EMBL/GenBank/DDBJ databases">
        <authorList>
            <person name="Florea S."/>
            <person name="Webb J.S."/>
            <person name="Jaromczyk J."/>
            <person name="Schardl C.L."/>
        </authorList>
    </citation>
    <scope>NUCLEOTIDE SEQUENCE [LARGE SCALE GENOMIC DNA]</scope>
    <source>
        <strain evidence="3">MIT 01-6242</strain>
    </source>
</reference>
<evidence type="ECO:0000313" key="3">
    <source>
        <dbReference type="Proteomes" id="UP000092884"/>
    </source>
</evidence>
<feature type="transmembrane region" description="Helical" evidence="1">
    <location>
        <begin position="199"/>
        <end position="219"/>
    </location>
</feature>
<organism evidence="2 3">
    <name type="scientific">Helicobacter enhydrae</name>
    <dbReference type="NCBI Taxonomy" id="222136"/>
    <lineage>
        <taxon>Bacteria</taxon>
        <taxon>Pseudomonadati</taxon>
        <taxon>Campylobacterota</taxon>
        <taxon>Epsilonproteobacteria</taxon>
        <taxon>Campylobacterales</taxon>
        <taxon>Helicobacteraceae</taxon>
        <taxon>Helicobacter</taxon>
    </lineage>
</organism>
<dbReference type="EMBL" id="CP016503">
    <property type="protein sequence ID" value="ANV98353.1"/>
    <property type="molecule type" value="Genomic_DNA"/>
</dbReference>
<keyword evidence="1" id="KW-0812">Transmembrane</keyword>
<dbReference type="AlphaFoldDB" id="A0A1B1U6E0"/>
<feature type="transmembrane region" description="Helical" evidence="1">
    <location>
        <begin position="60"/>
        <end position="82"/>
    </location>
</feature>
<feature type="transmembrane region" description="Helical" evidence="1">
    <location>
        <begin position="94"/>
        <end position="115"/>
    </location>
</feature>
<dbReference type="STRING" id="222136.BBW65_05850"/>
<accession>A0A1B1U6E0</accession>
<keyword evidence="3" id="KW-1185">Reference proteome</keyword>
<dbReference type="KEGG" id="het:BBW65_05850"/>
<sequence length="233" mass="27399">MQIHFKLISLFYLIFLPILCLYFYNLLHDTQKQTKNLAIRMMLIGFAPLAYSPFDTRLIHFLDFMSLMLFIPIVLVLCIGSCMMRFSILIHTKYLYHLSFICGYCFVMLCIYLFFDNTPYQQELLGYLTTLSSIIFFILILYWLIGLLFFAQSFLTKHDGICLFLCFSLEVGFNLNPIFKSIFDFPLLLVSHYLPVDLPILIIICFWAIVFIITLAVLLHHSYHFIKTIAKGR</sequence>
<dbReference type="Proteomes" id="UP000092884">
    <property type="component" value="Chromosome"/>
</dbReference>
<protein>
    <submittedName>
        <fullName evidence="2">Uncharacterized protein</fullName>
    </submittedName>
</protein>
<keyword evidence="1" id="KW-0472">Membrane</keyword>
<dbReference type="RefSeq" id="WP_066340972.1">
    <property type="nucleotide sequence ID" value="NZ_CP016503.1"/>
</dbReference>
<feature type="transmembrane region" description="Helical" evidence="1">
    <location>
        <begin position="6"/>
        <end position="25"/>
    </location>
</feature>
<feature type="transmembrane region" description="Helical" evidence="1">
    <location>
        <begin position="161"/>
        <end position="179"/>
    </location>
</feature>
<keyword evidence="1" id="KW-1133">Transmembrane helix</keyword>
<proteinExistence type="predicted"/>
<evidence type="ECO:0000313" key="2">
    <source>
        <dbReference type="EMBL" id="ANV98353.1"/>
    </source>
</evidence>
<gene>
    <name evidence="2" type="ORF">BBW65_05850</name>
</gene>